<evidence type="ECO:0000313" key="2">
    <source>
        <dbReference type="Proteomes" id="UP000477722"/>
    </source>
</evidence>
<organism evidence="1 2">
    <name type="scientific">Streptomyces boncukensis</name>
    <dbReference type="NCBI Taxonomy" id="2711219"/>
    <lineage>
        <taxon>Bacteria</taxon>
        <taxon>Bacillati</taxon>
        <taxon>Actinomycetota</taxon>
        <taxon>Actinomycetes</taxon>
        <taxon>Kitasatosporales</taxon>
        <taxon>Streptomycetaceae</taxon>
        <taxon>Streptomyces</taxon>
    </lineage>
</organism>
<dbReference type="AlphaFoldDB" id="A0A6G4X3L9"/>
<dbReference type="EMBL" id="JAAKZZ010000290">
    <property type="protein sequence ID" value="NGO71334.1"/>
    <property type="molecule type" value="Genomic_DNA"/>
</dbReference>
<keyword evidence="2" id="KW-1185">Reference proteome</keyword>
<gene>
    <name evidence="1" type="ORF">G5C65_23865</name>
</gene>
<comment type="caution">
    <text evidence="1">The sequence shown here is derived from an EMBL/GenBank/DDBJ whole genome shotgun (WGS) entry which is preliminary data.</text>
</comment>
<dbReference type="Proteomes" id="UP000477722">
    <property type="component" value="Unassembled WGS sequence"/>
</dbReference>
<protein>
    <submittedName>
        <fullName evidence="1">Uncharacterized protein</fullName>
    </submittedName>
</protein>
<proteinExistence type="predicted"/>
<name>A0A6G4X3L9_9ACTN</name>
<evidence type="ECO:0000313" key="1">
    <source>
        <dbReference type="EMBL" id="NGO71334.1"/>
    </source>
</evidence>
<dbReference type="RefSeq" id="WP_165300972.1">
    <property type="nucleotide sequence ID" value="NZ_JAAKZZ010000290.1"/>
</dbReference>
<reference evidence="1 2" key="1">
    <citation type="submission" date="2020-02" db="EMBL/GenBank/DDBJ databases">
        <title>Whole-genome analyses of novel actinobacteria.</title>
        <authorList>
            <person name="Sahin N."/>
            <person name="Tatar D."/>
        </authorList>
    </citation>
    <scope>NUCLEOTIDE SEQUENCE [LARGE SCALE GENOMIC DNA]</scope>
    <source>
        <strain evidence="1 2">SB3404</strain>
    </source>
</reference>
<sequence length="83" mass="9542">MKRDAKGRKWAEPFHLKINRQVGKKLGRKLKHGDAVRIDGRFFHVDDVLDHDDPARRVLLGHWDVSDGTDGAVVEAARLYEVR</sequence>
<accession>A0A6G4X3L9</accession>